<sequence>MPALACSHHQQTRQPHLDSHGDVCACGVTSNTPSPPPTRSKSYMDSLVPPSPEDFERIAQVQKDREELAKRRVKEQKRRSVQEQARLSTGGSQENAAKTIQRTFRGYRTRRELKGYSLDASTRWVTAIREAQFRQSVQPRAKATKDSHHESSDSATSPGRKAWKKASVVAWRAGLDDLSDSSSASSSGDDALPSIKDRQRGRKETRMMGLEYFLEMVDLKHRHGSNLRKYHRLWANADVNENFFYWLDHGEGKDVEAPDCSREKLDRDRVRYLSAHERLHYLVVVDAEGRLVWAKNNVRVDTSDRFRDSLEGIVPVDDPTPAYDPLNQYGHHGSSSSSRSSSSSSSGSSLGSADGADESTNPHKDHTGSRHSLPLAPKLKSRASKSKKKWIFVSDTSFRLYVGIKHAGAFQHSSFVKGSRISAAGLIKIKDGRLRSLKPLSGHYRPPLSNFRAFVHNLDSAGVDLRRVSIKKAYAVVVGLDMYMTTKHKAKAIKEKLLPRRDKNVTPPDTQKQQEKARDRNDGADKEEEEEVLDKTNEGH</sequence>
<feature type="compositionally biased region" description="Basic and acidic residues" evidence="5">
    <location>
        <begin position="143"/>
        <end position="152"/>
    </location>
</feature>
<feature type="compositionally biased region" description="Low complexity" evidence="5">
    <location>
        <begin position="180"/>
        <end position="192"/>
    </location>
</feature>
<dbReference type="HOGENOM" id="CLU_020021_0_0_1"/>
<comment type="subcellular location">
    <subcellularLocation>
        <location evidence="2">Cytoplasm</location>
    </subcellularLocation>
    <subcellularLocation>
        <location evidence="1">Nucleus</location>
    </subcellularLocation>
</comment>
<evidence type="ECO:0000256" key="2">
    <source>
        <dbReference type="ARBA" id="ARBA00004496"/>
    </source>
</evidence>
<keyword evidence="3" id="KW-0963">Cytoplasm</keyword>
<dbReference type="PROSITE" id="PS50096">
    <property type="entry name" value="IQ"/>
    <property type="match status" value="1"/>
</dbReference>
<dbReference type="Pfam" id="PF00612">
    <property type="entry name" value="IQ"/>
    <property type="match status" value="1"/>
</dbReference>
<feature type="region of interest" description="Disordered" evidence="5">
    <location>
        <begin position="311"/>
        <end position="381"/>
    </location>
</feature>
<proteinExistence type="predicted"/>
<dbReference type="GO" id="GO:0005634">
    <property type="term" value="C:nucleus"/>
    <property type="evidence" value="ECO:0007669"/>
    <property type="project" value="UniProtKB-SubCell"/>
</dbReference>
<dbReference type="Gene3D" id="1.20.5.190">
    <property type="match status" value="1"/>
</dbReference>
<feature type="compositionally biased region" description="Low complexity" evidence="5">
    <location>
        <begin position="333"/>
        <end position="352"/>
    </location>
</feature>
<dbReference type="AlphaFoldDB" id="A0A084ASR3"/>
<feature type="region of interest" description="Disordered" evidence="5">
    <location>
        <begin position="69"/>
        <end position="101"/>
    </location>
</feature>
<feature type="region of interest" description="Disordered" evidence="5">
    <location>
        <begin position="27"/>
        <end position="49"/>
    </location>
</feature>
<evidence type="ECO:0008006" key="8">
    <source>
        <dbReference type="Google" id="ProtNLM"/>
    </source>
</evidence>
<feature type="compositionally biased region" description="Polar residues" evidence="5">
    <location>
        <begin position="82"/>
        <end position="101"/>
    </location>
</feature>
<gene>
    <name evidence="6" type="ORF">S7711_01120</name>
</gene>
<evidence type="ECO:0000313" key="6">
    <source>
        <dbReference type="EMBL" id="KEY68342.1"/>
    </source>
</evidence>
<dbReference type="InterPro" id="IPR044159">
    <property type="entry name" value="IQM"/>
</dbReference>
<feature type="region of interest" description="Disordered" evidence="5">
    <location>
        <begin position="495"/>
        <end position="540"/>
    </location>
</feature>
<dbReference type="CDD" id="cd23767">
    <property type="entry name" value="IQCD"/>
    <property type="match status" value="1"/>
</dbReference>
<dbReference type="OrthoDB" id="7344096at2759"/>
<dbReference type="GO" id="GO:0005737">
    <property type="term" value="C:cytoplasm"/>
    <property type="evidence" value="ECO:0007669"/>
    <property type="project" value="UniProtKB-SubCell"/>
</dbReference>
<feature type="region of interest" description="Disordered" evidence="5">
    <location>
        <begin position="177"/>
        <end position="202"/>
    </location>
</feature>
<feature type="compositionally biased region" description="Basic and acidic residues" evidence="5">
    <location>
        <begin position="495"/>
        <end position="504"/>
    </location>
</feature>
<evidence type="ECO:0000256" key="1">
    <source>
        <dbReference type="ARBA" id="ARBA00004123"/>
    </source>
</evidence>
<dbReference type="EMBL" id="KL648579">
    <property type="protein sequence ID" value="KEY68342.1"/>
    <property type="molecule type" value="Genomic_DNA"/>
</dbReference>
<evidence type="ECO:0000256" key="4">
    <source>
        <dbReference type="ARBA" id="ARBA00023242"/>
    </source>
</evidence>
<dbReference type="Proteomes" id="UP000028045">
    <property type="component" value="Unassembled WGS sequence"/>
</dbReference>
<organism evidence="6 7">
    <name type="scientific">Stachybotrys chartarum (strain CBS 109288 / IBT 7711)</name>
    <name type="common">Toxic black mold</name>
    <name type="synonym">Stilbospora chartarum</name>
    <dbReference type="NCBI Taxonomy" id="1280523"/>
    <lineage>
        <taxon>Eukaryota</taxon>
        <taxon>Fungi</taxon>
        <taxon>Dikarya</taxon>
        <taxon>Ascomycota</taxon>
        <taxon>Pezizomycotina</taxon>
        <taxon>Sordariomycetes</taxon>
        <taxon>Hypocreomycetidae</taxon>
        <taxon>Hypocreales</taxon>
        <taxon>Stachybotryaceae</taxon>
        <taxon>Stachybotrys</taxon>
    </lineage>
</organism>
<accession>A0A084ASR3</accession>
<dbReference type="SMART" id="SM00015">
    <property type="entry name" value="IQ"/>
    <property type="match status" value="1"/>
</dbReference>
<evidence type="ECO:0000256" key="5">
    <source>
        <dbReference type="SAM" id="MobiDB-lite"/>
    </source>
</evidence>
<keyword evidence="7" id="KW-1185">Reference proteome</keyword>
<protein>
    <recommendedName>
        <fullName evidence="8">IQ domain-containing protein IQM6</fullName>
    </recommendedName>
</protein>
<dbReference type="PANTHER" id="PTHR31250">
    <property type="entry name" value="IQ DOMAIN-CONTAINING PROTEIN IQM3"/>
    <property type="match status" value="1"/>
</dbReference>
<dbReference type="InterPro" id="IPR000048">
    <property type="entry name" value="IQ_motif_EF-hand-BS"/>
</dbReference>
<name>A0A084ASR3_STACB</name>
<keyword evidence="4" id="KW-0539">Nucleus</keyword>
<dbReference type="PANTHER" id="PTHR31250:SF27">
    <property type="entry name" value="IQ DOMAIN-CONTAINING PROTEIN IQM5"/>
    <property type="match status" value="1"/>
</dbReference>
<feature type="compositionally biased region" description="Basic and acidic residues" evidence="5">
    <location>
        <begin position="512"/>
        <end position="524"/>
    </location>
</feature>
<feature type="region of interest" description="Disordered" evidence="5">
    <location>
        <begin position="135"/>
        <end position="161"/>
    </location>
</feature>
<reference evidence="6 7" key="1">
    <citation type="journal article" date="2014" name="BMC Genomics">
        <title>Comparative genome sequencing reveals chemotype-specific gene clusters in the toxigenic black mold Stachybotrys.</title>
        <authorList>
            <person name="Semeiks J."/>
            <person name="Borek D."/>
            <person name="Otwinowski Z."/>
            <person name="Grishin N.V."/>
        </authorList>
    </citation>
    <scope>NUCLEOTIDE SEQUENCE [LARGE SCALE GENOMIC DNA]</scope>
    <source>
        <strain evidence="7">CBS 109288 / IBT 7711</strain>
    </source>
</reference>
<evidence type="ECO:0000313" key="7">
    <source>
        <dbReference type="Proteomes" id="UP000028045"/>
    </source>
</evidence>
<evidence type="ECO:0000256" key="3">
    <source>
        <dbReference type="ARBA" id="ARBA00022490"/>
    </source>
</evidence>